<dbReference type="RefSeq" id="WP_275230017.1">
    <property type="nucleotide sequence ID" value="NZ_JARESE010000068.1"/>
</dbReference>
<name>A0ABT5WVF1_9SPHN</name>
<evidence type="ECO:0000313" key="1">
    <source>
        <dbReference type="EMBL" id="MDE8653896.1"/>
    </source>
</evidence>
<protein>
    <recommendedName>
        <fullName evidence="3">TetR/AcrR family transcriptional regulator</fullName>
    </recommendedName>
</protein>
<evidence type="ECO:0000313" key="2">
    <source>
        <dbReference type="Proteomes" id="UP001216253"/>
    </source>
</evidence>
<dbReference type="Proteomes" id="UP001216253">
    <property type="component" value="Unassembled WGS sequence"/>
</dbReference>
<organism evidence="1 2">
    <name type="scientific">Novosphingobium album</name>
    <name type="common">ex Liu et al. 2023</name>
    <dbReference type="NCBI Taxonomy" id="3031130"/>
    <lineage>
        <taxon>Bacteria</taxon>
        <taxon>Pseudomonadati</taxon>
        <taxon>Pseudomonadota</taxon>
        <taxon>Alphaproteobacteria</taxon>
        <taxon>Sphingomonadales</taxon>
        <taxon>Sphingomonadaceae</taxon>
        <taxon>Novosphingobium</taxon>
    </lineage>
</organism>
<proteinExistence type="predicted"/>
<accession>A0ABT5WVF1</accession>
<dbReference type="InterPro" id="IPR054257">
    <property type="entry name" value="DUF6988"/>
</dbReference>
<evidence type="ECO:0008006" key="3">
    <source>
        <dbReference type="Google" id="ProtNLM"/>
    </source>
</evidence>
<dbReference type="Pfam" id="PF22491">
    <property type="entry name" value="DUF6988"/>
    <property type="match status" value="1"/>
</dbReference>
<dbReference type="EMBL" id="JARESE010000068">
    <property type="protein sequence ID" value="MDE8653896.1"/>
    <property type="molecule type" value="Genomic_DNA"/>
</dbReference>
<comment type="caution">
    <text evidence="1">The sequence shown here is derived from an EMBL/GenBank/DDBJ whole genome shotgun (WGS) entry which is preliminary data.</text>
</comment>
<keyword evidence="2" id="KW-1185">Reference proteome</keyword>
<reference evidence="1 2" key="1">
    <citation type="submission" date="2023-03" db="EMBL/GenBank/DDBJ databases">
        <title>NovoSphingobium album sp. nov. isolated from polycyclic aromatic hydrocarbons- and heavy-metal polluted soil.</title>
        <authorList>
            <person name="Liu Z."/>
            <person name="Wang K."/>
        </authorList>
    </citation>
    <scope>NUCLEOTIDE SEQUENCE [LARGE SCALE GENOMIC DNA]</scope>
    <source>
        <strain evidence="1 2">H3SJ31-1</strain>
    </source>
</reference>
<gene>
    <name evidence="1" type="ORF">PYV00_19580</name>
</gene>
<sequence length="219" mass="24369">MHSPPQSETILAASKKIGEALDWIASRLPGMEVPGDHRHRIAAQLCDLSLDHAAAIVALITTGRHSSSFALVRCQFECLVRGAWLFYRATDEEIERFVERDEIRPNMAMLIEALESGPPFEDKLLSYVKKNAWGPMNGYTHGGIHQVSRRLQGDYIEPVFEDESLLEVLQFTGTMALYAFGEITAITDRKDLSEEAQAMMDAGASLVHPAFAAHEQNEV</sequence>